<dbReference type="Pfam" id="PF05960">
    <property type="entry name" value="DUF885"/>
    <property type="match status" value="1"/>
</dbReference>
<dbReference type="EMBL" id="JBHSDU010000015">
    <property type="protein sequence ID" value="MFC4313840.1"/>
    <property type="molecule type" value="Genomic_DNA"/>
</dbReference>
<reference evidence="3" key="1">
    <citation type="journal article" date="2019" name="Int. J. Syst. Evol. Microbiol.">
        <title>The Global Catalogue of Microorganisms (GCM) 10K type strain sequencing project: providing services to taxonomists for standard genome sequencing and annotation.</title>
        <authorList>
            <consortium name="The Broad Institute Genomics Platform"/>
            <consortium name="The Broad Institute Genome Sequencing Center for Infectious Disease"/>
            <person name="Wu L."/>
            <person name="Ma J."/>
        </authorList>
    </citation>
    <scope>NUCLEOTIDE SEQUENCE [LARGE SCALE GENOMIC DNA]</scope>
    <source>
        <strain evidence="3">CGMCC 1.10759</strain>
    </source>
</reference>
<sequence length="582" mass="65776">MKTLNTTVAAMFTLWAGVANTAEQSTPPNQNTAARVVTLADNYVAEYVKNFPEAAVFSGMTVEHQDGLSDNSLAALKRWQTLEDGWSKELAKIDSAALFGQPEWVVLGFLREAVESSRQLRVCKYELWPVNQMSGWPFLTTQLAAIQPVGSEQARKEALARWGKLPRYLNNELDNLREGLRAGYTTPKANVRLFIEQLDAILAKPVEEWPMYSPASRDESPEFKKAWAALLSEQIKPVIERYNQFLKNEYLGKARESIAIKAHPNGEQCYQASFRNYTTLDRPAKETFELGRREVERNLAAALAIGKKDFQANDLPTLLERLKQDPANHFTSRDELQKYAQAAVGRAKDHMPKWFARVPKAEVIVEPYPDFLEQTASDSYWPAAEDGSRPAMYRISLFAYKQTTRANAEITAFHEAYPGHHLQLALATERPAAHPITRLVGNSGFVEGWARYAEALAEEMGLYSSNYALANRRLWPARGMVVDPGIHLLGWTREQTVKFVSESGRFDDNTAKALVDRVAMWPGQLTAYDTGALEFFALRKQAQETLGPRFDIREFHTVLLENGSVTLPMLREQVMHWLKSKT</sequence>
<dbReference type="RefSeq" id="WP_380604521.1">
    <property type="nucleotide sequence ID" value="NZ_JBHSDU010000015.1"/>
</dbReference>
<feature type="chain" id="PRO_5046989011" evidence="1">
    <location>
        <begin position="22"/>
        <end position="582"/>
    </location>
</feature>
<evidence type="ECO:0000313" key="3">
    <source>
        <dbReference type="Proteomes" id="UP001595904"/>
    </source>
</evidence>
<dbReference type="PANTHER" id="PTHR33361:SF2">
    <property type="entry name" value="DUF885 DOMAIN-CONTAINING PROTEIN"/>
    <property type="match status" value="1"/>
</dbReference>
<gene>
    <name evidence="2" type="ORF">ACFPN2_32500</name>
</gene>
<dbReference type="InterPro" id="IPR010281">
    <property type="entry name" value="DUF885"/>
</dbReference>
<evidence type="ECO:0000256" key="1">
    <source>
        <dbReference type="SAM" id="SignalP"/>
    </source>
</evidence>
<comment type="caution">
    <text evidence="2">The sequence shown here is derived from an EMBL/GenBank/DDBJ whole genome shotgun (WGS) entry which is preliminary data.</text>
</comment>
<feature type="signal peptide" evidence="1">
    <location>
        <begin position="1"/>
        <end position="21"/>
    </location>
</feature>
<protein>
    <submittedName>
        <fullName evidence="2">DUF885 domain-containing protein</fullName>
    </submittedName>
</protein>
<accession>A0ABV8T3C2</accession>
<proteinExistence type="predicted"/>
<organism evidence="2 3">
    <name type="scientific">Steroidobacter flavus</name>
    <dbReference type="NCBI Taxonomy" id="1842136"/>
    <lineage>
        <taxon>Bacteria</taxon>
        <taxon>Pseudomonadati</taxon>
        <taxon>Pseudomonadota</taxon>
        <taxon>Gammaproteobacteria</taxon>
        <taxon>Steroidobacterales</taxon>
        <taxon>Steroidobacteraceae</taxon>
        <taxon>Steroidobacter</taxon>
    </lineage>
</organism>
<evidence type="ECO:0000313" key="2">
    <source>
        <dbReference type="EMBL" id="MFC4313840.1"/>
    </source>
</evidence>
<name>A0ABV8T3C2_9GAMM</name>
<dbReference type="Proteomes" id="UP001595904">
    <property type="component" value="Unassembled WGS sequence"/>
</dbReference>
<dbReference type="PANTHER" id="PTHR33361">
    <property type="entry name" value="GLR0591 PROTEIN"/>
    <property type="match status" value="1"/>
</dbReference>
<keyword evidence="1" id="KW-0732">Signal</keyword>
<keyword evidence="3" id="KW-1185">Reference proteome</keyword>